<evidence type="ECO:0000313" key="2">
    <source>
        <dbReference type="EMBL" id="GIE19215.1"/>
    </source>
</evidence>
<keyword evidence="1" id="KW-0812">Transmembrane</keyword>
<dbReference type="EMBL" id="BOMN01000027">
    <property type="protein sequence ID" value="GIE19215.1"/>
    <property type="molecule type" value="Genomic_DNA"/>
</dbReference>
<dbReference type="Proteomes" id="UP000603200">
    <property type="component" value="Unassembled WGS sequence"/>
</dbReference>
<keyword evidence="1" id="KW-0472">Membrane</keyword>
<reference evidence="2 3" key="1">
    <citation type="submission" date="2021-01" db="EMBL/GenBank/DDBJ databases">
        <title>Whole genome shotgun sequence of Actinoplanes humidus NBRC 14915.</title>
        <authorList>
            <person name="Komaki H."/>
            <person name="Tamura T."/>
        </authorList>
    </citation>
    <scope>NUCLEOTIDE SEQUENCE [LARGE SCALE GENOMIC DNA]</scope>
    <source>
        <strain evidence="2 3">NBRC 14915</strain>
    </source>
</reference>
<feature type="transmembrane region" description="Helical" evidence="1">
    <location>
        <begin position="121"/>
        <end position="142"/>
    </location>
</feature>
<organism evidence="2 3">
    <name type="scientific">Winogradskya humida</name>
    <dbReference type="NCBI Taxonomy" id="113566"/>
    <lineage>
        <taxon>Bacteria</taxon>
        <taxon>Bacillati</taxon>
        <taxon>Actinomycetota</taxon>
        <taxon>Actinomycetes</taxon>
        <taxon>Micromonosporales</taxon>
        <taxon>Micromonosporaceae</taxon>
        <taxon>Winogradskya</taxon>
    </lineage>
</organism>
<evidence type="ECO:0000256" key="1">
    <source>
        <dbReference type="SAM" id="Phobius"/>
    </source>
</evidence>
<gene>
    <name evidence="2" type="ORF">Ahu01nite_023170</name>
</gene>
<protein>
    <recommendedName>
        <fullName evidence="4">RseC/MucC-like positive regulator of sigma(E)</fullName>
    </recommendedName>
</protein>
<comment type="caution">
    <text evidence="2">The sequence shown here is derived from an EMBL/GenBank/DDBJ whole genome shotgun (WGS) entry which is preliminary data.</text>
</comment>
<keyword evidence="3" id="KW-1185">Reference proteome</keyword>
<feature type="transmembrane region" description="Helical" evidence="1">
    <location>
        <begin position="91"/>
        <end position="115"/>
    </location>
</feature>
<proteinExistence type="predicted"/>
<name>A0ABQ3ZKU8_9ACTN</name>
<accession>A0ABQ3ZKU8</accession>
<evidence type="ECO:0008006" key="4">
    <source>
        <dbReference type="Google" id="ProtNLM"/>
    </source>
</evidence>
<evidence type="ECO:0000313" key="3">
    <source>
        <dbReference type="Proteomes" id="UP000603200"/>
    </source>
</evidence>
<keyword evidence="1" id="KW-1133">Transmembrane helix</keyword>
<sequence>MPPAGAIDVSAAWLATNPVLPDRCVKHGLPVQRRVSFVVKSRPKVSPVRKLFVPGYTALNRGEEYLSKVQFVRVQGWPLCAECVRRRRLGITFAAVLLFGGLAAIVVAVIARSAMSGNSGVLGVLVAVGFVAMLVSPVPFSWAGLPRLTQTQATADGDAVHVDHASPEFVRQIEDGSQGG</sequence>